<evidence type="ECO:0000313" key="3">
    <source>
        <dbReference type="Proteomes" id="UP001377567"/>
    </source>
</evidence>
<sequence length="82" mass="9488">MPMPAIKEDSPFVDLEKGEEALPPYSEKEEITHITHSRWYAFKKCVREGVEGLHLLAIVVVLLYVFSMLALLYIRTMVHLLM</sequence>
<comment type="caution">
    <text evidence="2">The sequence shown here is derived from an EMBL/GenBank/DDBJ whole genome shotgun (WGS) entry which is preliminary data.</text>
</comment>
<gene>
    <name evidence="2" type="ORF">DAKH74_056200</name>
</gene>
<protein>
    <submittedName>
        <fullName evidence="2">Uncharacterized protein</fullName>
    </submittedName>
</protein>
<name>A0AAV5S6F4_MAUHU</name>
<reference evidence="2 3" key="1">
    <citation type="journal article" date="2023" name="Elife">
        <title>Identification of key yeast species and microbe-microbe interactions impacting larval growth of Drosophila in the wild.</title>
        <authorList>
            <person name="Mure A."/>
            <person name="Sugiura Y."/>
            <person name="Maeda R."/>
            <person name="Honda K."/>
            <person name="Sakurai N."/>
            <person name="Takahashi Y."/>
            <person name="Watada M."/>
            <person name="Katoh T."/>
            <person name="Gotoh A."/>
            <person name="Gotoh Y."/>
            <person name="Taniguchi I."/>
            <person name="Nakamura K."/>
            <person name="Hayashi T."/>
            <person name="Katayama T."/>
            <person name="Uemura T."/>
            <person name="Hattori Y."/>
        </authorList>
    </citation>
    <scope>NUCLEOTIDE SEQUENCE [LARGE SCALE GENOMIC DNA]</scope>
    <source>
        <strain evidence="2 3">KH-74</strain>
    </source>
</reference>
<dbReference type="EMBL" id="BTGD01000025">
    <property type="protein sequence ID" value="GMM59003.1"/>
    <property type="molecule type" value="Genomic_DNA"/>
</dbReference>
<keyword evidence="1" id="KW-0812">Transmembrane</keyword>
<keyword evidence="3" id="KW-1185">Reference proteome</keyword>
<organism evidence="2 3">
    <name type="scientific">Maudiozyma humilis</name>
    <name type="common">Sour dough yeast</name>
    <name type="synonym">Kazachstania humilis</name>
    <dbReference type="NCBI Taxonomy" id="51915"/>
    <lineage>
        <taxon>Eukaryota</taxon>
        <taxon>Fungi</taxon>
        <taxon>Dikarya</taxon>
        <taxon>Ascomycota</taxon>
        <taxon>Saccharomycotina</taxon>
        <taxon>Saccharomycetes</taxon>
        <taxon>Saccharomycetales</taxon>
        <taxon>Saccharomycetaceae</taxon>
        <taxon>Maudiozyma</taxon>
    </lineage>
</organism>
<accession>A0AAV5S6F4</accession>
<feature type="transmembrane region" description="Helical" evidence="1">
    <location>
        <begin position="53"/>
        <end position="74"/>
    </location>
</feature>
<proteinExistence type="predicted"/>
<keyword evidence="1" id="KW-0472">Membrane</keyword>
<dbReference type="Proteomes" id="UP001377567">
    <property type="component" value="Unassembled WGS sequence"/>
</dbReference>
<evidence type="ECO:0000256" key="1">
    <source>
        <dbReference type="SAM" id="Phobius"/>
    </source>
</evidence>
<evidence type="ECO:0000313" key="2">
    <source>
        <dbReference type="EMBL" id="GMM59003.1"/>
    </source>
</evidence>
<keyword evidence="1" id="KW-1133">Transmembrane helix</keyword>
<dbReference type="AlphaFoldDB" id="A0AAV5S6F4"/>